<keyword evidence="3" id="KW-1185">Reference proteome</keyword>
<evidence type="ECO:0000313" key="3">
    <source>
        <dbReference type="Proteomes" id="UP000306585"/>
    </source>
</evidence>
<keyword evidence="1" id="KW-1277">Toxin-antitoxin system</keyword>
<dbReference type="Proteomes" id="UP000306585">
    <property type="component" value="Unassembled WGS sequence"/>
</dbReference>
<comment type="caution">
    <text evidence="2">The sequence shown here is derived from an EMBL/GenBank/DDBJ whole genome shotgun (WGS) entry which is preliminary data.</text>
</comment>
<protein>
    <submittedName>
        <fullName evidence="2">Type II toxin-antitoxin system RelE/ParE family toxin</fullName>
    </submittedName>
</protein>
<evidence type="ECO:0000256" key="1">
    <source>
        <dbReference type="ARBA" id="ARBA00022649"/>
    </source>
</evidence>
<gene>
    <name evidence="2" type="ORF">FEF65_06860</name>
</gene>
<dbReference type="EMBL" id="VBRY01000005">
    <property type="protein sequence ID" value="TLS67627.1"/>
    <property type="molecule type" value="Genomic_DNA"/>
</dbReference>
<dbReference type="InterPro" id="IPR007712">
    <property type="entry name" value="RelE/ParE_toxin"/>
</dbReference>
<reference evidence="2 3" key="1">
    <citation type="journal article" date="2019" name="Appl. Environ. Microbiol.">
        <title>Environmental Evidence and Genomic Insight of Iron-oxidizing Bacteria Preference Towards More Corrosion Resistant Stainless Steel at Higher Salinities.</title>
        <authorList>
            <person name="Garrison C.E."/>
            <person name="Price K.A."/>
            <person name="Field E.K."/>
        </authorList>
    </citation>
    <scope>NUCLEOTIDE SEQUENCE [LARGE SCALE GENOMIC DNA]</scope>
    <source>
        <strain evidence="2 3">P3</strain>
    </source>
</reference>
<evidence type="ECO:0000313" key="2">
    <source>
        <dbReference type="EMBL" id="TLS67627.1"/>
    </source>
</evidence>
<dbReference type="Pfam" id="PF05016">
    <property type="entry name" value="ParE_toxin"/>
    <property type="match status" value="1"/>
</dbReference>
<organism evidence="2 3">
    <name type="scientific">Mariprofundus erugo</name>
    <dbReference type="NCBI Taxonomy" id="2528639"/>
    <lineage>
        <taxon>Bacteria</taxon>
        <taxon>Pseudomonadati</taxon>
        <taxon>Pseudomonadota</taxon>
        <taxon>Candidatius Mariprofundia</taxon>
        <taxon>Mariprofundales</taxon>
        <taxon>Mariprofundaceae</taxon>
        <taxon>Mariprofundus</taxon>
    </lineage>
</organism>
<dbReference type="Gene3D" id="3.30.2310.20">
    <property type="entry name" value="RelE-like"/>
    <property type="match status" value="1"/>
</dbReference>
<proteinExistence type="predicted"/>
<accession>A0A5R9GTQ4</accession>
<sequence length="97" mass="11489">MKIRFLPPAIAELDEAVAWYEREQAGLERRFLNDFTHALNSIAAFPEGWHQLSRRTRRCRLRRFPYGVVYQLREGQILVIAVAHLHREPGYWQGRVS</sequence>
<name>A0A5R9GTQ4_9PROT</name>
<dbReference type="InterPro" id="IPR035093">
    <property type="entry name" value="RelE/ParE_toxin_dom_sf"/>
</dbReference>
<dbReference type="RefSeq" id="WP_138239060.1">
    <property type="nucleotide sequence ID" value="NZ_VBRY01000005.1"/>
</dbReference>
<dbReference type="AlphaFoldDB" id="A0A5R9GTQ4"/>